<dbReference type="Proteomes" id="UP000253551">
    <property type="component" value="Unassembled WGS sequence"/>
</dbReference>
<keyword evidence="1" id="KW-0812">Transmembrane</keyword>
<feature type="transmembrane region" description="Helical" evidence="1">
    <location>
        <begin position="60"/>
        <end position="79"/>
    </location>
</feature>
<dbReference type="EMBL" id="PJQM01001032">
    <property type="protein sequence ID" value="RCI03402.1"/>
    <property type="molecule type" value="Genomic_DNA"/>
</dbReference>
<sequence length="377" mass="43651">VIDAYKLPFDMHNAVLLVRSDLALSSPSVPGNLAKALELSQNICDRIEKQRKKKTDNEDIPFMFAFRVLYNIGIIYLLVGSLQQSTLEIAIILSVFPIPNELNERHFLMDEIDCRTVANIFHGREFGLMRVTQEGLVARCIKHLIVGLDNESEQKGGMASIDSALRWDEKAGNMIVMMQYGWPYWNKRTNLWQKVITKMSEKRIFKNREFLEYLYVTEVLYGMLQVHLSATVAMDIIPPEFALRGSYQHLISMPNEEIFEQEKKPLYQPSFSNTIMPSTSMSPSWYSASTQKNSFARWMSPSFYYSRPATSVVLPEDEEDVREPAEVFKGNCVSREIVTRCLEYRITEYSPKITPQRMRHVLQRFLKNMVLKANEES</sequence>
<keyword evidence="3" id="KW-1185">Reference proteome</keyword>
<comment type="caution">
    <text evidence="2">The sequence shown here is derived from an EMBL/GenBank/DDBJ whole genome shotgun (WGS) entry which is preliminary data.</text>
</comment>
<keyword evidence="1" id="KW-1133">Transmembrane helix</keyword>
<dbReference type="AlphaFoldDB" id="A0A367KNI0"/>
<reference evidence="2 3" key="1">
    <citation type="journal article" date="2018" name="G3 (Bethesda)">
        <title>Phylogenetic and Phylogenomic Definition of Rhizopus Species.</title>
        <authorList>
            <person name="Gryganskyi A.P."/>
            <person name="Golan J."/>
            <person name="Dolatabadi S."/>
            <person name="Mondo S."/>
            <person name="Robb S."/>
            <person name="Idnurm A."/>
            <person name="Muszewska A."/>
            <person name="Steczkiewicz K."/>
            <person name="Masonjones S."/>
            <person name="Liao H.L."/>
            <person name="Gajdeczka M.T."/>
            <person name="Anike F."/>
            <person name="Vuek A."/>
            <person name="Anishchenko I.M."/>
            <person name="Voigt K."/>
            <person name="de Hoog G.S."/>
            <person name="Smith M.E."/>
            <person name="Heitman J."/>
            <person name="Vilgalys R."/>
            <person name="Stajich J.E."/>
        </authorList>
    </citation>
    <scope>NUCLEOTIDE SEQUENCE [LARGE SCALE GENOMIC DNA]</scope>
    <source>
        <strain evidence="2 3">LSU 92-RS-03</strain>
    </source>
</reference>
<evidence type="ECO:0000313" key="2">
    <source>
        <dbReference type="EMBL" id="RCI03402.1"/>
    </source>
</evidence>
<accession>A0A367KNI0</accession>
<feature type="non-terminal residue" evidence="2">
    <location>
        <position position="1"/>
    </location>
</feature>
<protein>
    <submittedName>
        <fullName evidence="2">Uncharacterized protein</fullName>
    </submittedName>
</protein>
<evidence type="ECO:0000313" key="3">
    <source>
        <dbReference type="Proteomes" id="UP000253551"/>
    </source>
</evidence>
<name>A0A367KNI0_RHIST</name>
<gene>
    <name evidence="2" type="ORF">CU098_001279</name>
</gene>
<evidence type="ECO:0000256" key="1">
    <source>
        <dbReference type="SAM" id="Phobius"/>
    </source>
</evidence>
<dbReference type="STRING" id="4846.A0A367KNI0"/>
<keyword evidence="1" id="KW-0472">Membrane</keyword>
<proteinExistence type="predicted"/>
<dbReference type="OrthoDB" id="18145at2759"/>
<organism evidence="2 3">
    <name type="scientific">Rhizopus stolonifer</name>
    <name type="common">Rhizopus nigricans</name>
    <dbReference type="NCBI Taxonomy" id="4846"/>
    <lineage>
        <taxon>Eukaryota</taxon>
        <taxon>Fungi</taxon>
        <taxon>Fungi incertae sedis</taxon>
        <taxon>Mucoromycota</taxon>
        <taxon>Mucoromycotina</taxon>
        <taxon>Mucoromycetes</taxon>
        <taxon>Mucorales</taxon>
        <taxon>Mucorineae</taxon>
        <taxon>Rhizopodaceae</taxon>
        <taxon>Rhizopus</taxon>
    </lineage>
</organism>